<evidence type="ECO:0000256" key="1">
    <source>
        <dbReference type="SAM" id="SignalP"/>
    </source>
</evidence>
<organism evidence="2 3">
    <name type="scientific">Silurus meridionalis</name>
    <name type="common">Southern catfish</name>
    <name type="synonym">Silurus soldatovi meridionalis</name>
    <dbReference type="NCBI Taxonomy" id="175797"/>
    <lineage>
        <taxon>Eukaryota</taxon>
        <taxon>Metazoa</taxon>
        <taxon>Chordata</taxon>
        <taxon>Craniata</taxon>
        <taxon>Vertebrata</taxon>
        <taxon>Euteleostomi</taxon>
        <taxon>Actinopterygii</taxon>
        <taxon>Neopterygii</taxon>
        <taxon>Teleostei</taxon>
        <taxon>Ostariophysi</taxon>
        <taxon>Siluriformes</taxon>
        <taxon>Siluridae</taxon>
        <taxon>Silurus</taxon>
    </lineage>
</organism>
<evidence type="ECO:0000313" key="2">
    <source>
        <dbReference type="EMBL" id="KAF7698435.1"/>
    </source>
</evidence>
<proteinExistence type="predicted"/>
<accession>A0A8T0AY60</accession>
<dbReference type="AlphaFoldDB" id="A0A8T0AY60"/>
<feature type="chain" id="PRO_5035766911" evidence="1">
    <location>
        <begin position="24"/>
        <end position="130"/>
    </location>
</feature>
<feature type="signal peptide" evidence="1">
    <location>
        <begin position="1"/>
        <end position="23"/>
    </location>
</feature>
<gene>
    <name evidence="2" type="ORF">HF521_004945</name>
</gene>
<comment type="caution">
    <text evidence="2">The sequence shown here is derived from an EMBL/GenBank/DDBJ whole genome shotgun (WGS) entry which is preliminary data.</text>
</comment>
<dbReference type="EMBL" id="JABFDY010000014">
    <property type="protein sequence ID" value="KAF7698435.1"/>
    <property type="molecule type" value="Genomic_DNA"/>
</dbReference>
<keyword evidence="3" id="KW-1185">Reference proteome</keyword>
<protein>
    <submittedName>
        <fullName evidence="2">Uncharacterized protein</fullName>
    </submittedName>
</protein>
<name>A0A8T0AY60_SILME</name>
<dbReference type="Proteomes" id="UP000606274">
    <property type="component" value="Unassembled WGS sequence"/>
</dbReference>
<keyword evidence="1" id="KW-0732">Signal</keyword>
<sequence>MCLHIHLLVAAFIAAGLCAGTKSESFIFGINEMKECLQKDPLTMNCLDQACLARKCLKQGYNLLFENSSYSLNKNNKVSRAAHCAIDKCFTGVMERIDNEAGLFSAWMGPILACLHSVRSCVKNSPKEEL</sequence>
<evidence type="ECO:0000313" key="3">
    <source>
        <dbReference type="Proteomes" id="UP000606274"/>
    </source>
</evidence>
<reference evidence="2" key="1">
    <citation type="submission" date="2020-08" db="EMBL/GenBank/DDBJ databases">
        <title>Chromosome-level assembly of Southern catfish (Silurus meridionalis) provides insights into visual adaptation to the nocturnal and benthic lifestyles.</title>
        <authorList>
            <person name="Zhang Y."/>
            <person name="Wang D."/>
            <person name="Peng Z."/>
        </authorList>
    </citation>
    <scope>NUCLEOTIDE SEQUENCE</scope>
    <source>
        <strain evidence="2">SWU-2019-XX</strain>
        <tissue evidence="2">Muscle</tissue>
    </source>
</reference>